<reference evidence="6 7" key="1">
    <citation type="submission" date="2016-07" db="EMBL/GenBank/DDBJ databases">
        <title>Draft genome sequence of Prauserella muralis DSM 45305, isolated from a mould-covered wall in an indoor environment.</title>
        <authorList>
            <person name="Ruckert C."/>
            <person name="Albersmeier A."/>
            <person name="Jiang C.-L."/>
            <person name="Jiang Y."/>
            <person name="Kalinowski J."/>
            <person name="Schneider O."/>
            <person name="Winkler A."/>
            <person name="Zotchev S.B."/>
        </authorList>
    </citation>
    <scope>NUCLEOTIDE SEQUENCE [LARGE SCALE GENOMIC DNA]</scope>
    <source>
        <strain evidence="6 7">DSM 45305</strain>
    </source>
</reference>
<dbReference type="Gene3D" id="1.10.490.110">
    <property type="entry name" value="Uncharacterized conserved protein DUF2267"/>
    <property type="match status" value="1"/>
</dbReference>
<evidence type="ECO:0000256" key="4">
    <source>
        <dbReference type="ARBA" id="ARBA00021735"/>
    </source>
</evidence>
<evidence type="ECO:0000256" key="3">
    <source>
        <dbReference type="ARBA" id="ARBA00013252"/>
    </source>
</evidence>
<keyword evidence="5" id="KW-0456">Lyase</keyword>
<dbReference type="InterPro" id="IPR001533">
    <property type="entry name" value="Pterin_deHydtase"/>
</dbReference>
<proteinExistence type="inferred from homology"/>
<protein>
    <recommendedName>
        <fullName evidence="4">Putative pterin-4-alpha-carbinolamine dehydratase</fullName>
        <ecNumber evidence="3">4.2.1.96</ecNumber>
    </recommendedName>
</protein>
<evidence type="ECO:0000256" key="5">
    <source>
        <dbReference type="ARBA" id="ARBA00023239"/>
    </source>
</evidence>
<dbReference type="Pfam" id="PF01329">
    <property type="entry name" value="Pterin_4a"/>
    <property type="match status" value="1"/>
</dbReference>
<dbReference type="EC" id="4.2.1.96" evidence="3"/>
<gene>
    <name evidence="6" type="ORF">BAY60_29965</name>
</gene>
<dbReference type="Gene3D" id="3.30.1360.20">
    <property type="entry name" value="Transcriptional coactivator/pterin dehydratase"/>
    <property type="match status" value="1"/>
</dbReference>
<evidence type="ECO:0000256" key="2">
    <source>
        <dbReference type="ARBA" id="ARBA00006472"/>
    </source>
</evidence>
<comment type="catalytic activity">
    <reaction evidence="1">
        <text>(4aS,6R)-4a-hydroxy-L-erythro-5,6,7,8-tetrahydrobiopterin = (6R)-L-erythro-6,7-dihydrobiopterin + H2O</text>
        <dbReference type="Rhea" id="RHEA:11920"/>
        <dbReference type="ChEBI" id="CHEBI:15377"/>
        <dbReference type="ChEBI" id="CHEBI:15642"/>
        <dbReference type="ChEBI" id="CHEBI:43120"/>
        <dbReference type="EC" id="4.2.1.96"/>
    </reaction>
</comment>
<dbReference type="InterPro" id="IPR018727">
    <property type="entry name" value="DUF2267"/>
</dbReference>
<comment type="caution">
    <text evidence="6">The sequence shown here is derived from an EMBL/GenBank/DDBJ whole genome shotgun (WGS) entry which is preliminary data.</text>
</comment>
<dbReference type="OrthoDB" id="3618409at2"/>
<dbReference type="GO" id="GO:0008124">
    <property type="term" value="F:4-alpha-hydroxytetrahydrobiopterin dehydratase activity"/>
    <property type="evidence" value="ECO:0007669"/>
    <property type="project" value="UniProtKB-EC"/>
</dbReference>
<evidence type="ECO:0000256" key="1">
    <source>
        <dbReference type="ARBA" id="ARBA00001554"/>
    </source>
</evidence>
<keyword evidence="7" id="KW-1185">Reference proteome</keyword>
<evidence type="ECO:0000313" key="7">
    <source>
        <dbReference type="Proteomes" id="UP000249915"/>
    </source>
</evidence>
<sequence length="235" mass="25600">MKYQDLASSIQRRGELETAEQARAAATAVLSTVAHCLPPADRERMAEQLPGILDDAVLVPGQTELRGGTELIIEVAQRLRTTPERARYLAKAVTDGLDEQDPAMVDDLRTRLGSDLLEVLGADGETPSRAESVRPEVPTELSDAEVEQELRGLTGWTGDHTGIQREVNLPADRVPPLVERVQREARRLNDHAHAEPTGDGVRFVLRTGQKGVVTRPDIDLARRIDQAVLDIGSGG</sequence>
<dbReference type="InterPro" id="IPR036428">
    <property type="entry name" value="PCD_sf"/>
</dbReference>
<dbReference type="EMBL" id="MASW01000007">
    <property type="protein sequence ID" value="PXY19667.1"/>
    <property type="molecule type" value="Genomic_DNA"/>
</dbReference>
<dbReference type="Proteomes" id="UP000249915">
    <property type="component" value="Unassembled WGS sequence"/>
</dbReference>
<dbReference type="SUPFAM" id="SSF55248">
    <property type="entry name" value="PCD-like"/>
    <property type="match status" value="1"/>
</dbReference>
<accession>A0A2V4AVT0</accession>
<evidence type="ECO:0000313" key="6">
    <source>
        <dbReference type="EMBL" id="PXY19667.1"/>
    </source>
</evidence>
<name>A0A2V4AVT0_9PSEU</name>
<comment type="similarity">
    <text evidence="2">Belongs to the pterin-4-alpha-carbinolamine dehydratase family.</text>
</comment>
<dbReference type="AlphaFoldDB" id="A0A2V4AVT0"/>
<dbReference type="Pfam" id="PF10025">
    <property type="entry name" value="DUF2267"/>
    <property type="match status" value="1"/>
</dbReference>
<dbReference type="GO" id="GO:0006729">
    <property type="term" value="P:tetrahydrobiopterin biosynthetic process"/>
    <property type="evidence" value="ECO:0007669"/>
    <property type="project" value="InterPro"/>
</dbReference>
<dbReference type="InterPro" id="IPR038282">
    <property type="entry name" value="DUF2267_sf"/>
</dbReference>
<organism evidence="6 7">
    <name type="scientific">Prauserella muralis</name>
    <dbReference type="NCBI Taxonomy" id="588067"/>
    <lineage>
        <taxon>Bacteria</taxon>
        <taxon>Bacillati</taxon>
        <taxon>Actinomycetota</taxon>
        <taxon>Actinomycetes</taxon>
        <taxon>Pseudonocardiales</taxon>
        <taxon>Pseudonocardiaceae</taxon>
        <taxon>Prauserella</taxon>
    </lineage>
</organism>